<feature type="domain" description="Glycosyltransferase 2-like" evidence="4">
    <location>
        <begin position="17"/>
        <end position="140"/>
    </location>
</feature>
<dbReference type="Gene3D" id="3.90.550.10">
    <property type="entry name" value="Spore Coat Polysaccharide Biosynthesis Protein SpsA, Chain A"/>
    <property type="match status" value="1"/>
</dbReference>
<dbReference type="Proteomes" id="UP001597560">
    <property type="component" value="Unassembled WGS sequence"/>
</dbReference>
<organism evidence="5 6">
    <name type="scientific">Olivibacter jilunii</name>
    <dbReference type="NCBI Taxonomy" id="985016"/>
    <lineage>
        <taxon>Bacteria</taxon>
        <taxon>Pseudomonadati</taxon>
        <taxon>Bacteroidota</taxon>
        <taxon>Sphingobacteriia</taxon>
        <taxon>Sphingobacteriales</taxon>
        <taxon>Sphingobacteriaceae</taxon>
        <taxon>Olivibacter</taxon>
    </lineage>
</organism>
<evidence type="ECO:0000256" key="2">
    <source>
        <dbReference type="ARBA" id="ARBA00022676"/>
    </source>
</evidence>
<proteinExistence type="inferred from homology"/>
<dbReference type="SUPFAM" id="SSF53448">
    <property type="entry name" value="Nucleotide-diphospho-sugar transferases"/>
    <property type="match status" value="1"/>
</dbReference>
<dbReference type="InterPro" id="IPR029044">
    <property type="entry name" value="Nucleotide-diphossugar_trans"/>
</dbReference>
<dbReference type="EMBL" id="JBHUPA010000029">
    <property type="protein sequence ID" value="MFD2965326.1"/>
    <property type="molecule type" value="Genomic_DNA"/>
</dbReference>
<evidence type="ECO:0000259" key="4">
    <source>
        <dbReference type="Pfam" id="PF00535"/>
    </source>
</evidence>
<keyword evidence="6" id="KW-1185">Reference proteome</keyword>
<comment type="similarity">
    <text evidence="1">Belongs to the glycosyltransferase 2 family.</text>
</comment>
<dbReference type="CDD" id="cd00761">
    <property type="entry name" value="Glyco_tranf_GTA_type"/>
    <property type="match status" value="1"/>
</dbReference>
<sequence length="366" mass="42462">MSNFEDLSANLMLPLVSVILPCYNTERHIAQALRSIMQQDYKNLEIIVLDDYSSDKSWEIIQNLAAQDSRIRAVRNERNLQLIQTLNKGIQLAQGQYIARMDADDISEPSRISTQIAYLKQHEEVDMVATCASYISETGFVLGRLNFHGCYDAVGAAFVSMFDCPFLHPSIVIKADLLRAIGYPDHPETHHIEDYALWIQLIQAGHRLEIIPEKLMRYRISYRGVSQSNSREQFSRGLAVATQYILDSLRLQADVRLLSILRQGADKINSLDDLSAAVNYLKELADRFIEKYNPQNKCAQSIRTWCSERILRILWVSVTRSKLSKAEKLRVIFRRLPRHFFKGFHSERLKNIYFHFQFMAKRRIFK</sequence>
<keyword evidence="3" id="KW-0808">Transferase</keyword>
<dbReference type="Pfam" id="PF00535">
    <property type="entry name" value="Glycos_transf_2"/>
    <property type="match status" value="1"/>
</dbReference>
<protein>
    <submittedName>
        <fullName evidence="5">Glycosyltransferase family 2 protein</fullName>
    </submittedName>
</protein>
<dbReference type="PANTHER" id="PTHR43685">
    <property type="entry name" value="GLYCOSYLTRANSFERASE"/>
    <property type="match status" value="1"/>
</dbReference>
<evidence type="ECO:0000313" key="6">
    <source>
        <dbReference type="Proteomes" id="UP001597560"/>
    </source>
</evidence>
<evidence type="ECO:0000256" key="3">
    <source>
        <dbReference type="ARBA" id="ARBA00022679"/>
    </source>
</evidence>
<evidence type="ECO:0000256" key="1">
    <source>
        <dbReference type="ARBA" id="ARBA00006739"/>
    </source>
</evidence>
<dbReference type="InterPro" id="IPR001173">
    <property type="entry name" value="Glyco_trans_2-like"/>
</dbReference>
<accession>A0ABW6BB26</accession>
<gene>
    <name evidence="5" type="ORF">ACFS6J_26230</name>
</gene>
<comment type="caution">
    <text evidence="5">The sequence shown here is derived from an EMBL/GenBank/DDBJ whole genome shotgun (WGS) entry which is preliminary data.</text>
</comment>
<reference evidence="6" key="1">
    <citation type="journal article" date="2019" name="Int. J. Syst. Evol. Microbiol.">
        <title>The Global Catalogue of Microorganisms (GCM) 10K type strain sequencing project: providing services to taxonomists for standard genome sequencing and annotation.</title>
        <authorList>
            <consortium name="The Broad Institute Genomics Platform"/>
            <consortium name="The Broad Institute Genome Sequencing Center for Infectious Disease"/>
            <person name="Wu L."/>
            <person name="Ma J."/>
        </authorList>
    </citation>
    <scope>NUCLEOTIDE SEQUENCE [LARGE SCALE GENOMIC DNA]</scope>
    <source>
        <strain evidence="6">KCTC 23098</strain>
    </source>
</reference>
<dbReference type="PANTHER" id="PTHR43685:SF5">
    <property type="entry name" value="GLYCOSYLTRANSFERASE EPSE-RELATED"/>
    <property type="match status" value="1"/>
</dbReference>
<dbReference type="RefSeq" id="WP_377613302.1">
    <property type="nucleotide sequence ID" value="NZ_JBHUPA010000029.1"/>
</dbReference>
<dbReference type="InterPro" id="IPR050834">
    <property type="entry name" value="Glycosyltransf_2"/>
</dbReference>
<evidence type="ECO:0000313" key="5">
    <source>
        <dbReference type="EMBL" id="MFD2965326.1"/>
    </source>
</evidence>
<name>A0ABW6BB26_9SPHI</name>
<keyword evidence="2" id="KW-0328">Glycosyltransferase</keyword>